<reference evidence="9 10" key="1">
    <citation type="submission" date="2024-11" db="EMBL/GenBank/DDBJ databases">
        <title>Chromosome-level genome assembly of the freshwater bivalve Anodonta woodiana.</title>
        <authorList>
            <person name="Chen X."/>
        </authorList>
    </citation>
    <scope>NUCLEOTIDE SEQUENCE [LARGE SCALE GENOMIC DNA]</scope>
    <source>
        <strain evidence="9">MN2024</strain>
        <tissue evidence="9">Gills</tissue>
    </source>
</reference>
<dbReference type="Gene3D" id="2.120.10.30">
    <property type="entry name" value="TolB, C-terminal domain"/>
    <property type="match status" value="1"/>
</dbReference>
<proteinExistence type="predicted"/>
<evidence type="ECO:0000256" key="2">
    <source>
        <dbReference type="ARBA" id="ARBA00022723"/>
    </source>
</evidence>
<name>A0ABD3XQS7_SINWO</name>
<sequence>MACSREDTDSEERHNCPICLCEFEIPRQLPCMHSFCEKCLQDYISSREETVKKLNKILCPICRQAVSPEGKGKSSTIVASMFPINVIFQSILSDDAKVKVDRSCDSCHSAGKIRSAQDFCVECEEGMCEICSEVHRNQKMSRNHVIFSMEEFTSNPQNVMRLAKGFSCSEHDGEAVVFYCKNHKNACCSKCCIVSHRNCASVSDLNKELPRLLRDMNPDSIIEQMKKLESHLKSFTEVNESSISLLESQVNDLTNQIRDLRNKINYVLDEIERKVRIEGHRICKEDMIRKQESNHHCLCLINSIRNSYSLLETVKKYGTETQVFLMTEKMKSQLTSYLDHIQERYTKTETTTVRLEINPQVQLFLSIRPDSLAKIISKRELQRLPSKVIKKPFKSCRIEIDRIIEMNVRDRWQPNYCGITYLKSGQLMLADAWKSTVHLLDSSYNSINSYEANHAISDVCVVDDNGMVAITLPFLQRVEFLSVTNGKITQARTITTGYKCHGIAAAGKGNVVISGYRTDDRKPYWSLVNREGKEYGHLIVCDCKDSWTYVAVDSSFTSVYITVNMAHCLYGFDMSGRQEFVYRSDSLKNPFGVATDKYDNVYVVGYGSNNIHQLTPDGVVLQIISNGVPFNPIAICFNMDGDVFLVTNYSDARKMYQYELK</sequence>
<dbReference type="Gene3D" id="3.30.40.10">
    <property type="entry name" value="Zinc/RING finger domain, C3HC4 (zinc finger)"/>
    <property type="match status" value="1"/>
</dbReference>
<dbReference type="InterPro" id="IPR017907">
    <property type="entry name" value="Znf_RING_CS"/>
</dbReference>
<dbReference type="Proteomes" id="UP001634394">
    <property type="component" value="Unassembled WGS sequence"/>
</dbReference>
<accession>A0ABD3XQS7</accession>
<dbReference type="Gene3D" id="3.30.160.60">
    <property type="entry name" value="Classic Zinc Finger"/>
    <property type="match status" value="1"/>
</dbReference>
<keyword evidence="6" id="KW-0175">Coiled coil</keyword>
<dbReference type="PROSITE" id="PS00518">
    <property type="entry name" value="ZF_RING_1"/>
    <property type="match status" value="1"/>
</dbReference>
<dbReference type="SUPFAM" id="SSF57850">
    <property type="entry name" value="RING/U-box"/>
    <property type="match status" value="1"/>
</dbReference>
<gene>
    <name evidence="9" type="ORF">ACJMK2_000351</name>
</gene>
<feature type="coiled-coil region" evidence="6">
    <location>
        <begin position="243"/>
        <end position="270"/>
    </location>
</feature>
<evidence type="ECO:0000256" key="4">
    <source>
        <dbReference type="ARBA" id="ARBA00022833"/>
    </source>
</evidence>
<dbReference type="Pfam" id="PF13445">
    <property type="entry name" value="zf-RING_UBOX"/>
    <property type="match status" value="1"/>
</dbReference>
<evidence type="ECO:0000313" key="10">
    <source>
        <dbReference type="Proteomes" id="UP001634394"/>
    </source>
</evidence>
<dbReference type="InterPro" id="IPR027370">
    <property type="entry name" value="Znf-RING_euk"/>
</dbReference>
<evidence type="ECO:0000256" key="6">
    <source>
        <dbReference type="SAM" id="Coils"/>
    </source>
</evidence>
<evidence type="ECO:0000256" key="3">
    <source>
        <dbReference type="ARBA" id="ARBA00022771"/>
    </source>
</evidence>
<keyword evidence="1" id="KW-0597">Phosphoprotein</keyword>
<keyword evidence="2" id="KW-0479">Metal-binding</keyword>
<evidence type="ECO:0000259" key="7">
    <source>
        <dbReference type="PROSITE" id="PS50089"/>
    </source>
</evidence>
<dbReference type="PANTHER" id="PTHR25462:SF296">
    <property type="entry name" value="MEIOTIC P26, ISOFORM F"/>
    <property type="match status" value="1"/>
</dbReference>
<dbReference type="InterPro" id="IPR047153">
    <property type="entry name" value="TRIM45/56/19-like"/>
</dbReference>
<dbReference type="SUPFAM" id="SSF63829">
    <property type="entry name" value="Calcium-dependent phosphotriesterase"/>
    <property type="match status" value="1"/>
</dbReference>
<dbReference type="EMBL" id="JBJQND010000001">
    <property type="protein sequence ID" value="KAL3887966.1"/>
    <property type="molecule type" value="Genomic_DNA"/>
</dbReference>
<dbReference type="PROSITE" id="PS50119">
    <property type="entry name" value="ZF_BBOX"/>
    <property type="match status" value="1"/>
</dbReference>
<dbReference type="InterPro" id="IPR011042">
    <property type="entry name" value="6-blade_b-propeller_TolB-like"/>
</dbReference>
<evidence type="ECO:0000259" key="8">
    <source>
        <dbReference type="PROSITE" id="PS50119"/>
    </source>
</evidence>
<keyword evidence="10" id="KW-1185">Reference proteome</keyword>
<protein>
    <submittedName>
        <fullName evidence="9">Uncharacterized protein</fullName>
    </submittedName>
</protein>
<evidence type="ECO:0000256" key="1">
    <source>
        <dbReference type="ARBA" id="ARBA00022553"/>
    </source>
</evidence>
<dbReference type="InterPro" id="IPR013083">
    <property type="entry name" value="Znf_RING/FYVE/PHD"/>
</dbReference>
<keyword evidence="4" id="KW-0862">Zinc</keyword>
<organism evidence="9 10">
    <name type="scientific">Sinanodonta woodiana</name>
    <name type="common">Chinese pond mussel</name>
    <name type="synonym">Anodonta woodiana</name>
    <dbReference type="NCBI Taxonomy" id="1069815"/>
    <lineage>
        <taxon>Eukaryota</taxon>
        <taxon>Metazoa</taxon>
        <taxon>Spiralia</taxon>
        <taxon>Lophotrochozoa</taxon>
        <taxon>Mollusca</taxon>
        <taxon>Bivalvia</taxon>
        <taxon>Autobranchia</taxon>
        <taxon>Heteroconchia</taxon>
        <taxon>Palaeoheterodonta</taxon>
        <taxon>Unionida</taxon>
        <taxon>Unionoidea</taxon>
        <taxon>Unionidae</taxon>
        <taxon>Unioninae</taxon>
        <taxon>Sinanodonta</taxon>
    </lineage>
</organism>
<keyword evidence="3 5" id="KW-0863">Zinc-finger</keyword>
<evidence type="ECO:0000256" key="5">
    <source>
        <dbReference type="PROSITE-ProRule" id="PRU00024"/>
    </source>
</evidence>
<dbReference type="GO" id="GO:0008270">
    <property type="term" value="F:zinc ion binding"/>
    <property type="evidence" value="ECO:0007669"/>
    <property type="project" value="UniProtKB-KW"/>
</dbReference>
<evidence type="ECO:0000313" key="9">
    <source>
        <dbReference type="EMBL" id="KAL3887966.1"/>
    </source>
</evidence>
<dbReference type="SMART" id="SM00184">
    <property type="entry name" value="RING"/>
    <property type="match status" value="1"/>
</dbReference>
<dbReference type="AlphaFoldDB" id="A0ABD3XQS7"/>
<feature type="domain" description="RING-type" evidence="7">
    <location>
        <begin position="16"/>
        <end position="63"/>
    </location>
</feature>
<dbReference type="InterPro" id="IPR000315">
    <property type="entry name" value="Znf_B-box"/>
</dbReference>
<dbReference type="PANTHER" id="PTHR25462">
    <property type="entry name" value="BONUS, ISOFORM C-RELATED"/>
    <property type="match status" value="1"/>
</dbReference>
<feature type="domain" description="B box-type" evidence="8">
    <location>
        <begin position="99"/>
        <end position="149"/>
    </location>
</feature>
<dbReference type="CDD" id="cd19757">
    <property type="entry name" value="Bbox1"/>
    <property type="match status" value="1"/>
</dbReference>
<dbReference type="PROSITE" id="PS50089">
    <property type="entry name" value="ZF_RING_2"/>
    <property type="match status" value="1"/>
</dbReference>
<dbReference type="InterPro" id="IPR001841">
    <property type="entry name" value="Znf_RING"/>
</dbReference>
<dbReference type="SMART" id="SM00336">
    <property type="entry name" value="BBOX"/>
    <property type="match status" value="1"/>
</dbReference>
<comment type="caution">
    <text evidence="9">The sequence shown here is derived from an EMBL/GenBank/DDBJ whole genome shotgun (WGS) entry which is preliminary data.</text>
</comment>